<keyword evidence="6" id="KW-1015">Disulfide bond</keyword>
<dbReference type="InterPro" id="IPR050824">
    <property type="entry name" value="Thiol_disulfide_DsbA"/>
</dbReference>
<reference evidence="11 12" key="1">
    <citation type="submission" date="2024-03" db="EMBL/GenBank/DDBJ databases">
        <title>Complete Genome Sequence and Annotation of Ignatzschineria larvae DSM 13226.</title>
        <authorList>
            <person name="Cantrell E."/>
            <person name="Burcham Z.M."/>
        </authorList>
    </citation>
    <scope>NUCLEOTIDE SEQUENCE [LARGE SCALE GENOMIC DNA]</scope>
    <source>
        <strain evidence="11 12">DSM 13226</strain>
    </source>
</reference>
<evidence type="ECO:0000256" key="1">
    <source>
        <dbReference type="ARBA" id="ARBA00004418"/>
    </source>
</evidence>
<accession>A0ABZ3C189</accession>
<dbReference type="InterPro" id="IPR013766">
    <property type="entry name" value="Thioredoxin_domain"/>
</dbReference>
<feature type="region of interest" description="Disordered" evidence="8">
    <location>
        <begin position="214"/>
        <end position="244"/>
    </location>
</feature>
<evidence type="ECO:0000256" key="2">
    <source>
        <dbReference type="ARBA" id="ARBA00005791"/>
    </source>
</evidence>
<name>A0ABZ3C189_9GAMM</name>
<sequence length="244" mass="27506">MFKKILATSIILLGSMVGAASAQNYYQDITPPVAPIYDPNKIEVVEIFSYACPACYMFENYFAPWRDSQKDVDDVEVITLASPGQAIWSLYAQAFYTLEAINELDKGHEAFFKAIHQDKKRFINENQIADFMATQGIDKEKFLKAWNGFSAKSSFNRAEDLIGNQYKVNFTPAIVVDGRYLISAEQANKRPGNGNAYEKLILTINDVVEKVRQERKAQEAPTTSTNMESPQEIETVTETITVTE</sequence>
<dbReference type="CDD" id="cd03019">
    <property type="entry name" value="DsbA_DsbA"/>
    <property type="match status" value="1"/>
</dbReference>
<dbReference type="PROSITE" id="PS51352">
    <property type="entry name" value="THIOREDOXIN_2"/>
    <property type="match status" value="1"/>
</dbReference>
<evidence type="ECO:0000256" key="3">
    <source>
        <dbReference type="ARBA" id="ARBA00013831"/>
    </source>
</evidence>
<keyword evidence="12" id="KW-1185">Reference proteome</keyword>
<evidence type="ECO:0000313" key="11">
    <source>
        <dbReference type="EMBL" id="WZW88144.1"/>
    </source>
</evidence>
<keyword evidence="4 9" id="KW-0732">Signal</keyword>
<gene>
    <name evidence="11" type="ORF">WMO13_01815</name>
</gene>
<dbReference type="InterPro" id="IPR023205">
    <property type="entry name" value="DsbA/DsbL"/>
</dbReference>
<feature type="compositionally biased region" description="Polar residues" evidence="8">
    <location>
        <begin position="220"/>
        <end position="229"/>
    </location>
</feature>
<feature type="domain" description="Thioredoxin" evidence="10">
    <location>
        <begin position="11"/>
        <end position="151"/>
    </location>
</feature>
<protein>
    <recommendedName>
        <fullName evidence="3">Thiol:disulfide interchange protein DsbA</fullName>
    </recommendedName>
</protein>
<dbReference type="Pfam" id="PF01323">
    <property type="entry name" value="DSBA"/>
    <property type="match status" value="1"/>
</dbReference>
<dbReference type="RefSeq" id="WP_051396346.1">
    <property type="nucleotide sequence ID" value="NZ_CP150637.1"/>
</dbReference>
<dbReference type="Gene3D" id="3.40.30.10">
    <property type="entry name" value="Glutaredoxin"/>
    <property type="match status" value="1"/>
</dbReference>
<evidence type="ECO:0000256" key="9">
    <source>
        <dbReference type="SAM" id="SignalP"/>
    </source>
</evidence>
<comment type="subcellular location">
    <subcellularLocation>
        <location evidence="1">Periplasm</location>
    </subcellularLocation>
</comment>
<evidence type="ECO:0000256" key="7">
    <source>
        <dbReference type="ARBA" id="ARBA00023284"/>
    </source>
</evidence>
<dbReference type="InterPro" id="IPR036249">
    <property type="entry name" value="Thioredoxin-like_sf"/>
</dbReference>
<keyword evidence="7" id="KW-0676">Redox-active center</keyword>
<evidence type="ECO:0000313" key="12">
    <source>
        <dbReference type="Proteomes" id="UP001449178"/>
    </source>
</evidence>
<keyword evidence="5" id="KW-0574">Periplasm</keyword>
<feature type="compositionally biased region" description="Low complexity" evidence="8">
    <location>
        <begin position="232"/>
        <end position="244"/>
    </location>
</feature>
<dbReference type="Proteomes" id="UP001449178">
    <property type="component" value="Chromosome"/>
</dbReference>
<evidence type="ECO:0000259" key="10">
    <source>
        <dbReference type="PROSITE" id="PS51352"/>
    </source>
</evidence>
<organism evidence="11 12">
    <name type="scientific">Ignatzschineria larvae DSM 13226</name>
    <dbReference type="NCBI Taxonomy" id="1111732"/>
    <lineage>
        <taxon>Bacteria</taxon>
        <taxon>Pseudomonadati</taxon>
        <taxon>Pseudomonadota</taxon>
        <taxon>Gammaproteobacteria</taxon>
        <taxon>Cardiobacteriales</taxon>
        <taxon>Ignatzschineriaceae</taxon>
        <taxon>Ignatzschineria</taxon>
    </lineage>
</organism>
<dbReference type="PANTHER" id="PTHR35891">
    <property type="entry name" value="THIOL:DISULFIDE INTERCHANGE PROTEIN DSBA"/>
    <property type="match status" value="1"/>
</dbReference>
<dbReference type="SUPFAM" id="SSF52833">
    <property type="entry name" value="Thioredoxin-like"/>
    <property type="match status" value="1"/>
</dbReference>
<dbReference type="PIRSF" id="PIRSF001488">
    <property type="entry name" value="Tdi_protein"/>
    <property type="match status" value="1"/>
</dbReference>
<evidence type="ECO:0000256" key="6">
    <source>
        <dbReference type="ARBA" id="ARBA00023157"/>
    </source>
</evidence>
<feature type="signal peptide" evidence="9">
    <location>
        <begin position="1"/>
        <end position="22"/>
    </location>
</feature>
<dbReference type="InterPro" id="IPR001853">
    <property type="entry name" value="DSBA-like_thioredoxin_dom"/>
</dbReference>
<feature type="chain" id="PRO_5047353765" description="Thiol:disulfide interchange protein DsbA" evidence="9">
    <location>
        <begin position="23"/>
        <end position="244"/>
    </location>
</feature>
<dbReference type="EMBL" id="CP150637">
    <property type="protein sequence ID" value="WZW88144.1"/>
    <property type="molecule type" value="Genomic_DNA"/>
</dbReference>
<proteinExistence type="inferred from homology"/>
<evidence type="ECO:0000256" key="5">
    <source>
        <dbReference type="ARBA" id="ARBA00022764"/>
    </source>
</evidence>
<comment type="similarity">
    <text evidence="2">Belongs to the thioredoxin family. DsbA subfamily.</text>
</comment>
<evidence type="ECO:0000256" key="4">
    <source>
        <dbReference type="ARBA" id="ARBA00022729"/>
    </source>
</evidence>
<dbReference type="PANTHER" id="PTHR35891:SF3">
    <property type="entry name" value="THIOL:DISULFIDE INTERCHANGE PROTEIN DSBL"/>
    <property type="match status" value="1"/>
</dbReference>
<evidence type="ECO:0000256" key="8">
    <source>
        <dbReference type="SAM" id="MobiDB-lite"/>
    </source>
</evidence>